<comment type="subunit">
    <text evidence="6">Hexamer of two trimers; each subunit is composed of an acidic and a basic chain derived from a single precursor and linked by a disulfide bond.</text>
</comment>
<feature type="region of interest" description="Disordered" evidence="9">
    <location>
        <begin position="111"/>
        <end position="194"/>
    </location>
</feature>
<evidence type="ECO:0000256" key="5">
    <source>
        <dbReference type="ARBA" id="ARBA00023157"/>
    </source>
</evidence>
<evidence type="ECO:0000313" key="12">
    <source>
        <dbReference type="Proteomes" id="UP000327085"/>
    </source>
</evidence>
<feature type="domain" description="Cupin type-1" evidence="10">
    <location>
        <begin position="37"/>
        <end position="312"/>
    </location>
</feature>
<reference evidence="12" key="1">
    <citation type="journal article" date="2020" name="Plant J.">
        <title>Transposons played a major role in the diversification between the closely related almond and peach genomes: results from the almond genome sequence.</title>
        <authorList>
            <person name="Alioto T."/>
            <person name="Alexiou K.G."/>
            <person name="Bardil A."/>
            <person name="Barteri F."/>
            <person name="Castanera R."/>
            <person name="Cruz F."/>
            <person name="Dhingra A."/>
            <person name="Duval H."/>
            <person name="Fernandez I Marti A."/>
            <person name="Frias L."/>
            <person name="Galan B."/>
            <person name="Garcia J.L."/>
            <person name="Howad W."/>
            <person name="Gomez-Garrido J."/>
            <person name="Gut M."/>
            <person name="Julca I."/>
            <person name="Morata J."/>
            <person name="Puigdomenech P."/>
            <person name="Ribeca P."/>
            <person name="Rubio Cabetas M.J."/>
            <person name="Vlasova A."/>
            <person name="Wirthensohn M."/>
            <person name="Garcia-Mas J."/>
            <person name="Gabaldon T."/>
            <person name="Casacuberta J.M."/>
            <person name="Arus P."/>
        </authorList>
    </citation>
    <scope>NUCLEOTIDE SEQUENCE [LARGE SCALE GENOMIC DNA]</scope>
    <source>
        <strain evidence="12">cv. Texas</strain>
    </source>
</reference>
<dbReference type="PANTHER" id="PTHR31189">
    <property type="entry name" value="OS03G0336100 PROTEIN-RELATED"/>
    <property type="match status" value="1"/>
</dbReference>
<dbReference type="GO" id="GO:0045735">
    <property type="term" value="F:nutrient reservoir activity"/>
    <property type="evidence" value="ECO:0007669"/>
    <property type="project" value="UniProtKB-KW"/>
</dbReference>
<dbReference type="Gramene" id="VVA25989">
    <property type="protein sequence ID" value="VVA25989"/>
    <property type="gene ID" value="Prudul26B017935"/>
</dbReference>
<dbReference type="SMR" id="A0A5E4FFS0"/>
<evidence type="ECO:0000256" key="2">
    <source>
        <dbReference type="ARBA" id="ARBA00022729"/>
    </source>
</evidence>
<keyword evidence="5 8" id="KW-1015">Disulfide bond</keyword>
<feature type="chain" id="PRO_5023126516" description="11S seed storage protein" evidence="8">
    <location>
        <begin position="21"/>
        <end position="551"/>
    </location>
</feature>
<feature type="compositionally biased region" description="Low complexity" evidence="9">
    <location>
        <begin position="351"/>
        <end position="361"/>
    </location>
</feature>
<dbReference type="OMA" id="GEQFEWI"/>
<dbReference type="GO" id="GO:0048316">
    <property type="term" value="P:seed development"/>
    <property type="evidence" value="ECO:0007669"/>
    <property type="project" value="UniProtKB-ARBA"/>
</dbReference>
<feature type="region of interest" description="Disordered" evidence="9">
    <location>
        <begin position="238"/>
        <end position="293"/>
    </location>
</feature>
<evidence type="ECO:0000256" key="9">
    <source>
        <dbReference type="SAM" id="MobiDB-lite"/>
    </source>
</evidence>
<name>A0A5E4FFS0_PRUDU</name>
<keyword evidence="4 8" id="KW-0708">Seed storage protein</keyword>
<feature type="compositionally biased region" description="Low complexity" evidence="9">
    <location>
        <begin position="168"/>
        <end position="185"/>
    </location>
</feature>
<dbReference type="InterPro" id="IPR014710">
    <property type="entry name" value="RmlC-like_jellyroll"/>
</dbReference>
<evidence type="ECO:0000256" key="8">
    <source>
        <dbReference type="RuleBase" id="RU003681"/>
    </source>
</evidence>
<evidence type="ECO:0000256" key="4">
    <source>
        <dbReference type="ARBA" id="ARBA00023129"/>
    </source>
</evidence>
<keyword evidence="2 8" id="KW-0732">Signal</keyword>
<dbReference type="FunCoup" id="A0A5E4FFS0">
    <property type="interactions" value="323"/>
</dbReference>
<comment type="similarity">
    <text evidence="1 8">Belongs to the 11S seed storage protein (globulins) family.</text>
</comment>
<feature type="region of interest" description="Disordered" evidence="9">
    <location>
        <begin position="329"/>
        <end position="361"/>
    </location>
</feature>
<dbReference type="GO" id="GO:0034214">
    <property type="term" value="P:protein hexamerization"/>
    <property type="evidence" value="ECO:0007669"/>
    <property type="project" value="UniProtKB-ARBA"/>
</dbReference>
<dbReference type="PROSITE" id="PS00305">
    <property type="entry name" value="11S_SEED_STORAGE"/>
    <property type="match status" value="1"/>
</dbReference>
<dbReference type="CDD" id="cd02242">
    <property type="entry name" value="cupin_11S_legumin_N"/>
    <property type="match status" value="1"/>
</dbReference>
<protein>
    <recommendedName>
        <fullName evidence="7">11S seed storage protein</fullName>
    </recommendedName>
</protein>
<dbReference type="InterPro" id="IPR050253">
    <property type="entry name" value="Seed_Storage-Functional"/>
</dbReference>
<evidence type="ECO:0000313" key="11">
    <source>
        <dbReference type="EMBL" id="VVA25989.1"/>
    </source>
</evidence>
<dbReference type="InterPro" id="IPR011051">
    <property type="entry name" value="RmlC_Cupin_sf"/>
</dbReference>
<organism evidence="11 12">
    <name type="scientific">Prunus dulcis</name>
    <name type="common">Almond</name>
    <name type="synonym">Amygdalus dulcis</name>
    <dbReference type="NCBI Taxonomy" id="3755"/>
    <lineage>
        <taxon>Eukaryota</taxon>
        <taxon>Viridiplantae</taxon>
        <taxon>Streptophyta</taxon>
        <taxon>Embryophyta</taxon>
        <taxon>Tracheophyta</taxon>
        <taxon>Spermatophyta</taxon>
        <taxon>Magnoliopsida</taxon>
        <taxon>eudicotyledons</taxon>
        <taxon>Gunneridae</taxon>
        <taxon>Pentapetalae</taxon>
        <taxon>rosids</taxon>
        <taxon>fabids</taxon>
        <taxon>Rosales</taxon>
        <taxon>Rosaceae</taxon>
        <taxon>Amygdaloideae</taxon>
        <taxon>Amygdaleae</taxon>
        <taxon>Prunus</taxon>
    </lineage>
</organism>
<comment type="function">
    <text evidence="8">Seed storage protein.</text>
</comment>
<dbReference type="Gene3D" id="2.60.120.10">
    <property type="entry name" value="Jelly Rolls"/>
    <property type="match status" value="3"/>
</dbReference>
<dbReference type="InterPro" id="IPR006045">
    <property type="entry name" value="Cupin_1"/>
</dbReference>
<dbReference type="PRINTS" id="PR00439">
    <property type="entry name" value="11SGLOBULIN"/>
</dbReference>
<feature type="compositionally biased region" description="Basic and acidic residues" evidence="9">
    <location>
        <begin position="339"/>
        <end position="350"/>
    </location>
</feature>
<gene>
    <name evidence="11" type="ORF">ALMOND_2B017935</name>
</gene>
<feature type="compositionally biased region" description="Polar residues" evidence="9">
    <location>
        <begin position="282"/>
        <end position="293"/>
    </location>
</feature>
<comment type="subunit">
    <text evidence="8">Hexamer; each subunit is composed of an acidic and a basic chain derived from a single precursor and linked by a disulfide bond.</text>
</comment>
<feature type="compositionally biased region" description="Low complexity" evidence="9">
    <location>
        <begin position="114"/>
        <end position="124"/>
    </location>
</feature>
<dbReference type="InterPro" id="IPR022379">
    <property type="entry name" value="11S_seedstore_CS"/>
</dbReference>
<keyword evidence="3 8" id="KW-0758">Storage protein</keyword>
<dbReference type="InParanoid" id="A0A5E4FFS0"/>
<dbReference type="PANTHER" id="PTHR31189:SF35">
    <property type="entry name" value="12S SEED STORAGE PROTEIN CRB"/>
    <property type="match status" value="1"/>
</dbReference>
<feature type="compositionally biased region" description="Low complexity" evidence="9">
    <location>
        <begin position="254"/>
        <end position="275"/>
    </location>
</feature>
<evidence type="ECO:0000259" key="10">
    <source>
        <dbReference type="SMART" id="SM00835"/>
    </source>
</evidence>
<accession>A0A5E4FFS0</accession>
<dbReference type="AlphaFoldDB" id="A0A5E4FFS0"/>
<dbReference type="GO" id="GO:0043245">
    <property type="term" value="C:extraorganismal space"/>
    <property type="evidence" value="ECO:0007669"/>
    <property type="project" value="UniProtKB-ARBA"/>
</dbReference>
<evidence type="ECO:0000256" key="7">
    <source>
        <dbReference type="ARBA" id="ARBA00081374"/>
    </source>
</evidence>
<dbReference type="SUPFAM" id="SSF51182">
    <property type="entry name" value="RmlC-like cupins"/>
    <property type="match status" value="1"/>
</dbReference>
<dbReference type="FunFam" id="2.60.120.10:FF:000073">
    <property type="entry name" value="Glycinin G1"/>
    <property type="match status" value="1"/>
</dbReference>
<evidence type="ECO:0000256" key="1">
    <source>
        <dbReference type="ARBA" id="ARBA00007178"/>
    </source>
</evidence>
<evidence type="ECO:0000256" key="3">
    <source>
        <dbReference type="ARBA" id="ARBA00022761"/>
    </source>
</evidence>
<dbReference type="InterPro" id="IPR006044">
    <property type="entry name" value="11S_seedstore_pln"/>
</dbReference>
<feature type="compositionally biased region" description="Low complexity" evidence="9">
    <location>
        <begin position="132"/>
        <end position="148"/>
    </location>
</feature>
<dbReference type="EMBL" id="CABIKO010000100">
    <property type="protein sequence ID" value="VVA25989.1"/>
    <property type="molecule type" value="Genomic_DNA"/>
</dbReference>
<sequence>MAKAFVFSLCLLLVFNGCLAARQSQLSPQNQCQLNQLQAREPDNRIQAEAGQIETWNFNQEDFQCAGVAASRITIQRNGLHLPSYSNAPQLIYIVQGRGVLGAVFSGCPETFEESQQSSQQGRQQEQEQERQQQQQGEQGRQQGQQEQQQERQGRQQGRQQQEEGRQQEQQQGQQGRPQQQQQFRQFDRHQKTRRIREGDVVAIPAGVAYWSYNDGDQELVAVNLFHVSSDHNQLDQNPRKFYLAGNPENEFNQQGQSQPRQQGEQGRPGQHQQPFGRPRQQEQQGNGNNVFSGFNTQLLAQALNVNEETARNLQGQNDNRNQIIQVRGNLDFVQPPRGRQEREHEERQQEQLQQERQQQGGQLMANGLEETFCSLRLKENIGNPERADIFSPRAGRISTLNSHNLPILRFLRLSAERGFFYRNGIYSPHWNVNAHSVVYVIRGNARVQVVNENGDAILDQEVQQGQLFIVPQNHGVIQQAGNQGFEYFAFKTEENAFINTLAGRTSFLRALPDEVLANAYQISREQARQLKYNRQETIALSSSQQRRAVV</sequence>
<evidence type="ECO:0000256" key="6">
    <source>
        <dbReference type="ARBA" id="ARBA00062468"/>
    </source>
</evidence>
<dbReference type="Proteomes" id="UP000327085">
    <property type="component" value="Chromosome 8"/>
</dbReference>
<proteinExistence type="inferred from homology"/>
<dbReference type="SMART" id="SM00835">
    <property type="entry name" value="Cupin_1"/>
    <property type="match status" value="2"/>
</dbReference>
<feature type="signal peptide" evidence="8">
    <location>
        <begin position="1"/>
        <end position="20"/>
    </location>
</feature>
<dbReference type="CDD" id="cd02243">
    <property type="entry name" value="cupin_11S_legumin_C"/>
    <property type="match status" value="1"/>
</dbReference>
<feature type="domain" description="Cupin type-1" evidence="10">
    <location>
        <begin position="380"/>
        <end position="529"/>
    </location>
</feature>
<dbReference type="Pfam" id="PF00190">
    <property type="entry name" value="Cupin_1"/>
    <property type="match status" value="2"/>
</dbReference>